<organism evidence="1 2">
    <name type="scientific">Littorina saxatilis</name>
    <dbReference type="NCBI Taxonomy" id="31220"/>
    <lineage>
        <taxon>Eukaryota</taxon>
        <taxon>Metazoa</taxon>
        <taxon>Spiralia</taxon>
        <taxon>Lophotrochozoa</taxon>
        <taxon>Mollusca</taxon>
        <taxon>Gastropoda</taxon>
        <taxon>Caenogastropoda</taxon>
        <taxon>Littorinimorpha</taxon>
        <taxon>Littorinoidea</taxon>
        <taxon>Littorinidae</taxon>
        <taxon>Littorina</taxon>
    </lineage>
</organism>
<evidence type="ECO:0000313" key="2">
    <source>
        <dbReference type="Proteomes" id="UP001374579"/>
    </source>
</evidence>
<comment type="caution">
    <text evidence="1">The sequence shown here is derived from an EMBL/GenBank/DDBJ whole genome shotgun (WGS) entry which is preliminary data.</text>
</comment>
<name>A0AAN9G418_9CAEN</name>
<gene>
    <name evidence="1" type="ORF">V1264_007714</name>
</gene>
<accession>A0AAN9G418</accession>
<dbReference type="AlphaFoldDB" id="A0AAN9G418"/>
<reference evidence="1 2" key="1">
    <citation type="submission" date="2024-02" db="EMBL/GenBank/DDBJ databases">
        <title>Chromosome-scale genome assembly of the rough periwinkle Littorina saxatilis.</title>
        <authorList>
            <person name="De Jode A."/>
            <person name="Faria R."/>
            <person name="Formenti G."/>
            <person name="Sims Y."/>
            <person name="Smith T.P."/>
            <person name="Tracey A."/>
            <person name="Wood J.M.D."/>
            <person name="Zagrodzka Z.B."/>
            <person name="Johannesson K."/>
            <person name="Butlin R.K."/>
            <person name="Leder E.H."/>
        </authorList>
    </citation>
    <scope>NUCLEOTIDE SEQUENCE [LARGE SCALE GENOMIC DNA]</scope>
    <source>
        <strain evidence="1">Snail1</strain>
        <tissue evidence="1">Muscle</tissue>
    </source>
</reference>
<dbReference type="Proteomes" id="UP001374579">
    <property type="component" value="Unassembled WGS sequence"/>
</dbReference>
<proteinExistence type="predicted"/>
<protein>
    <submittedName>
        <fullName evidence="1">Uncharacterized protein</fullName>
    </submittedName>
</protein>
<dbReference type="EMBL" id="JBAMIC010000019">
    <property type="protein sequence ID" value="KAK7094039.1"/>
    <property type="molecule type" value="Genomic_DNA"/>
</dbReference>
<sequence length="141" mass="15921">MHCFGQGKSPQPHNRTVTYDLLHSTDTSCSRTAEQDTELEFEANHATHFVPHNPQRDISLPGLTPLTPETRHHRVKQWVEKTSPDDDSHVMVMADEHAQYRQHSGSFSQPRALSKRMPGQKVVMHVLPKGPGCEHRSPACV</sequence>
<keyword evidence="2" id="KW-1185">Reference proteome</keyword>
<evidence type="ECO:0000313" key="1">
    <source>
        <dbReference type="EMBL" id="KAK7094039.1"/>
    </source>
</evidence>